<dbReference type="GO" id="GO:0006633">
    <property type="term" value="P:fatty acid biosynthetic process"/>
    <property type="evidence" value="ECO:0007669"/>
    <property type="project" value="UniProtKB-KW"/>
</dbReference>
<feature type="transmembrane region" description="Helical" evidence="14">
    <location>
        <begin position="52"/>
        <end position="71"/>
    </location>
</feature>
<evidence type="ECO:0000313" key="16">
    <source>
        <dbReference type="EMBL" id="RAJ75445.1"/>
    </source>
</evidence>
<dbReference type="PANTHER" id="PTHR12863:SF1">
    <property type="entry name" value="FATTY ACID 2-HYDROXYLASE"/>
    <property type="match status" value="1"/>
</dbReference>
<name>A0A327VNQ7_9BACT</name>
<proteinExistence type="predicted"/>
<accession>A0A327VNQ7</accession>
<keyword evidence="6" id="KW-0256">Endoplasmic reticulum</keyword>
<feature type="domain" description="Fatty acid hydroxylase" evidence="15">
    <location>
        <begin position="63"/>
        <end position="199"/>
    </location>
</feature>
<keyword evidence="7" id="KW-0276">Fatty acid metabolism</keyword>
<dbReference type="PANTHER" id="PTHR12863">
    <property type="entry name" value="FATTY ACID HYDROXYLASE"/>
    <property type="match status" value="1"/>
</dbReference>
<keyword evidence="9 14" id="KW-1133">Transmembrane helix</keyword>
<evidence type="ECO:0000256" key="9">
    <source>
        <dbReference type="ARBA" id="ARBA00022989"/>
    </source>
</evidence>
<evidence type="ECO:0000256" key="4">
    <source>
        <dbReference type="ARBA" id="ARBA00022692"/>
    </source>
</evidence>
<dbReference type="GO" id="GO:0005506">
    <property type="term" value="F:iron ion binding"/>
    <property type="evidence" value="ECO:0007669"/>
    <property type="project" value="InterPro"/>
</dbReference>
<evidence type="ECO:0000313" key="17">
    <source>
        <dbReference type="Proteomes" id="UP000249819"/>
    </source>
</evidence>
<evidence type="ECO:0000256" key="7">
    <source>
        <dbReference type="ARBA" id="ARBA00022832"/>
    </source>
</evidence>
<evidence type="ECO:0000259" key="15">
    <source>
        <dbReference type="Pfam" id="PF04116"/>
    </source>
</evidence>
<evidence type="ECO:0000256" key="8">
    <source>
        <dbReference type="ARBA" id="ARBA00022833"/>
    </source>
</evidence>
<dbReference type="EMBL" id="QLMA01000009">
    <property type="protein sequence ID" value="RAJ75445.1"/>
    <property type="molecule type" value="Genomic_DNA"/>
</dbReference>
<keyword evidence="17" id="KW-1185">Reference proteome</keyword>
<organism evidence="16 17">
    <name type="scientific">Chitinophaga dinghuensis</name>
    <dbReference type="NCBI Taxonomy" id="1539050"/>
    <lineage>
        <taxon>Bacteria</taxon>
        <taxon>Pseudomonadati</taxon>
        <taxon>Bacteroidota</taxon>
        <taxon>Chitinophagia</taxon>
        <taxon>Chitinophagales</taxon>
        <taxon>Chitinophagaceae</taxon>
        <taxon>Chitinophaga</taxon>
    </lineage>
</organism>
<feature type="transmembrane region" description="Helical" evidence="14">
    <location>
        <begin position="110"/>
        <end position="131"/>
    </location>
</feature>
<gene>
    <name evidence="16" type="ORF">CLV59_10959</name>
</gene>
<evidence type="ECO:0000256" key="12">
    <source>
        <dbReference type="ARBA" id="ARBA00023136"/>
    </source>
</evidence>
<evidence type="ECO:0000256" key="10">
    <source>
        <dbReference type="ARBA" id="ARBA00023002"/>
    </source>
</evidence>
<keyword evidence="10" id="KW-0560">Oxidoreductase</keyword>
<dbReference type="InterPro" id="IPR014430">
    <property type="entry name" value="Scs7"/>
</dbReference>
<keyword evidence="8" id="KW-0862">Zinc</keyword>
<dbReference type="GO" id="GO:0080132">
    <property type="term" value="F:fatty acid 2-hydroxylase activity"/>
    <property type="evidence" value="ECO:0007669"/>
    <property type="project" value="InterPro"/>
</dbReference>
<evidence type="ECO:0000256" key="13">
    <source>
        <dbReference type="ARBA" id="ARBA00023160"/>
    </source>
</evidence>
<dbReference type="OrthoDB" id="9784228at2"/>
<evidence type="ECO:0000256" key="11">
    <source>
        <dbReference type="ARBA" id="ARBA00023098"/>
    </source>
</evidence>
<keyword evidence="3" id="KW-0444">Lipid biosynthesis</keyword>
<comment type="cofactor">
    <cofactor evidence="1">
        <name>Zn(2+)</name>
        <dbReference type="ChEBI" id="CHEBI:29105"/>
    </cofactor>
</comment>
<protein>
    <submittedName>
        <fullName evidence="16">Sterol desaturase/sphingolipid hydroxylase (Fatty acid hydroxylase superfamily)</fullName>
    </submittedName>
</protein>
<dbReference type="AlphaFoldDB" id="A0A327VNQ7"/>
<keyword evidence="13" id="KW-0275">Fatty acid biosynthesis</keyword>
<keyword evidence="4 14" id="KW-0812">Transmembrane</keyword>
<evidence type="ECO:0000256" key="6">
    <source>
        <dbReference type="ARBA" id="ARBA00022824"/>
    </source>
</evidence>
<keyword evidence="12 14" id="KW-0472">Membrane</keyword>
<feature type="transmembrane region" description="Helical" evidence="14">
    <location>
        <begin position="29"/>
        <end position="46"/>
    </location>
</feature>
<comment type="caution">
    <text evidence="16">The sequence shown here is derived from an EMBL/GenBank/DDBJ whole genome shotgun (WGS) entry which is preliminary data.</text>
</comment>
<evidence type="ECO:0000256" key="14">
    <source>
        <dbReference type="SAM" id="Phobius"/>
    </source>
</evidence>
<dbReference type="RefSeq" id="WP_111594612.1">
    <property type="nucleotide sequence ID" value="NZ_QLMA01000009.1"/>
</dbReference>
<sequence>MKFEKIKNKGQARLFESQYLEMLTKTHPLVIWGMYLPIIGYMLYYSHDTLGFAVSTVALVFFGAMFFWSFFEYIMHRFIFHFASDRPKVQRFIYVMHGNHHEYPRDKQRLFMPPVPSLILASAIFGAQYIFLRQWTFMFFPGFLLGYLIYGSMHYAIHAWNPPFKFLKPLWRNHHLHHYKSEDKGFGVSSSAWDVVFGTFFDLDKEKEDKEKVKELMFNK</sequence>
<dbReference type="GO" id="GO:0016020">
    <property type="term" value="C:membrane"/>
    <property type="evidence" value="ECO:0007669"/>
    <property type="project" value="InterPro"/>
</dbReference>
<keyword evidence="5" id="KW-0479">Metal-binding</keyword>
<evidence type="ECO:0000256" key="5">
    <source>
        <dbReference type="ARBA" id="ARBA00022723"/>
    </source>
</evidence>
<evidence type="ECO:0000256" key="2">
    <source>
        <dbReference type="ARBA" id="ARBA00004477"/>
    </source>
</evidence>
<evidence type="ECO:0000256" key="3">
    <source>
        <dbReference type="ARBA" id="ARBA00022516"/>
    </source>
</evidence>
<dbReference type="Proteomes" id="UP000249819">
    <property type="component" value="Unassembled WGS sequence"/>
</dbReference>
<comment type="subcellular location">
    <subcellularLocation>
        <location evidence="2">Endoplasmic reticulum membrane</location>
        <topology evidence="2">Multi-pass membrane protein</topology>
    </subcellularLocation>
</comment>
<dbReference type="Pfam" id="PF04116">
    <property type="entry name" value="FA_hydroxylase"/>
    <property type="match status" value="1"/>
</dbReference>
<reference evidence="16 17" key="1">
    <citation type="submission" date="2018-06" db="EMBL/GenBank/DDBJ databases">
        <title>Genomic Encyclopedia of Archaeal and Bacterial Type Strains, Phase II (KMG-II): from individual species to whole genera.</title>
        <authorList>
            <person name="Goeker M."/>
        </authorList>
    </citation>
    <scope>NUCLEOTIDE SEQUENCE [LARGE SCALE GENOMIC DNA]</scope>
    <source>
        <strain evidence="16 17">DSM 29821</strain>
    </source>
</reference>
<feature type="transmembrane region" description="Helical" evidence="14">
    <location>
        <begin position="137"/>
        <end position="157"/>
    </location>
</feature>
<keyword evidence="11" id="KW-0443">Lipid metabolism</keyword>
<evidence type="ECO:0000256" key="1">
    <source>
        <dbReference type="ARBA" id="ARBA00001947"/>
    </source>
</evidence>
<dbReference type="InterPro" id="IPR006694">
    <property type="entry name" value="Fatty_acid_hydroxylase"/>
</dbReference>